<proteinExistence type="predicted"/>
<accession>A0ACC1YQ38</accession>
<reference evidence="1 2" key="1">
    <citation type="journal article" date="2023" name="Science">
        <title>Complex scaffold remodeling in plant triterpene biosynthesis.</title>
        <authorList>
            <person name="De La Pena R."/>
            <person name="Hodgson H."/>
            <person name="Liu J.C."/>
            <person name="Stephenson M.J."/>
            <person name="Martin A.C."/>
            <person name="Owen C."/>
            <person name="Harkess A."/>
            <person name="Leebens-Mack J."/>
            <person name="Jimenez L.E."/>
            <person name="Osbourn A."/>
            <person name="Sattely E.S."/>
        </authorList>
    </citation>
    <scope>NUCLEOTIDE SEQUENCE [LARGE SCALE GENOMIC DNA]</scope>
    <source>
        <strain evidence="2">cv. JPN11</strain>
        <tissue evidence="1">Leaf</tissue>
    </source>
</reference>
<keyword evidence="2" id="KW-1185">Reference proteome</keyword>
<gene>
    <name evidence="1" type="ORF">OWV82_004216</name>
</gene>
<comment type="caution">
    <text evidence="1">The sequence shown here is derived from an EMBL/GenBank/DDBJ whole genome shotgun (WGS) entry which is preliminary data.</text>
</comment>
<sequence>MAEKFKICTDISSAIKNLGYIGDISYYKFLYPSEEDLYKLIRFLVERLSEVPNGVKVDDFNATRKINVDNFETTSKDNKEASLDHQKVEDKLEECRLKDEVLESSNSEAEALSIHMSSKMEGVALDDESSLRTRDSGGNELTNVVTGKYWTEESGKSGGASENEQTAVRIDDINISAFGQKATSVKEKISEIRDKVANFQNLEQEPREAMTARISEAHDVEEEFELLKAAAEMAFDSSHPTEFHLKQLDDQVEARKSNLVELESQWDAFRNSLEEKRRSLEETLYANEPEAREKLQKLREVKLERKSVLSEIRKREDEHSKLSLDLEKLPKVASRRSYIERVKEITKNSRKLDADIERILKETRELQLESNSIQERLHRTYAVVDEMIFREAKKDQVGRQAYRLLTSIHESFEQVSEKILATDRVRREIAQYEKKLAAISGQSLNVDKLQADLDAIIKENEFIEQHHPRDS</sequence>
<evidence type="ECO:0000313" key="1">
    <source>
        <dbReference type="EMBL" id="KAJ4725327.1"/>
    </source>
</evidence>
<dbReference type="EMBL" id="CM051395">
    <property type="protein sequence ID" value="KAJ4725327.1"/>
    <property type="molecule type" value="Genomic_DNA"/>
</dbReference>
<name>A0ACC1YQ38_MELAZ</name>
<organism evidence="1 2">
    <name type="scientific">Melia azedarach</name>
    <name type="common">Chinaberry tree</name>
    <dbReference type="NCBI Taxonomy" id="155640"/>
    <lineage>
        <taxon>Eukaryota</taxon>
        <taxon>Viridiplantae</taxon>
        <taxon>Streptophyta</taxon>
        <taxon>Embryophyta</taxon>
        <taxon>Tracheophyta</taxon>
        <taxon>Spermatophyta</taxon>
        <taxon>Magnoliopsida</taxon>
        <taxon>eudicotyledons</taxon>
        <taxon>Gunneridae</taxon>
        <taxon>Pentapetalae</taxon>
        <taxon>rosids</taxon>
        <taxon>malvids</taxon>
        <taxon>Sapindales</taxon>
        <taxon>Meliaceae</taxon>
        <taxon>Melia</taxon>
    </lineage>
</organism>
<dbReference type="Proteomes" id="UP001164539">
    <property type="component" value="Chromosome 2"/>
</dbReference>
<evidence type="ECO:0000313" key="2">
    <source>
        <dbReference type="Proteomes" id="UP001164539"/>
    </source>
</evidence>
<protein>
    <submittedName>
        <fullName evidence="1">Coiled-coil domain-containing protein 22-like</fullName>
    </submittedName>
</protein>